<protein>
    <submittedName>
        <fullName evidence="5">Transcriptional regulator</fullName>
    </submittedName>
</protein>
<evidence type="ECO:0000256" key="2">
    <source>
        <dbReference type="ARBA" id="ARBA00023125"/>
    </source>
</evidence>
<dbReference type="PANTHER" id="PTHR43537:SF24">
    <property type="entry name" value="GLUCONATE OPERON TRANSCRIPTIONAL REPRESSOR"/>
    <property type="match status" value="1"/>
</dbReference>
<dbReference type="KEGG" id="sgp:SpiGrapes_3174"/>
<dbReference type="GO" id="GO:0003677">
    <property type="term" value="F:DNA binding"/>
    <property type="evidence" value="ECO:0007669"/>
    <property type="project" value="UniProtKB-KW"/>
</dbReference>
<dbReference type="PANTHER" id="PTHR43537">
    <property type="entry name" value="TRANSCRIPTIONAL REGULATOR, GNTR FAMILY"/>
    <property type="match status" value="1"/>
</dbReference>
<dbReference type="OrthoDB" id="154206at2"/>
<dbReference type="SUPFAM" id="SSF48008">
    <property type="entry name" value="GntR ligand-binding domain-like"/>
    <property type="match status" value="1"/>
</dbReference>
<keyword evidence="2" id="KW-0238">DNA-binding</keyword>
<feature type="domain" description="HTH gntR-type" evidence="4">
    <location>
        <begin position="4"/>
        <end position="71"/>
    </location>
</feature>
<keyword evidence="1" id="KW-0805">Transcription regulation</keyword>
<evidence type="ECO:0000256" key="3">
    <source>
        <dbReference type="ARBA" id="ARBA00023163"/>
    </source>
</evidence>
<sequence>MADTYFKQQAYELIKDKILKCEYMPNSFINEKMIQEELNCSRTPIREALSRLEQEHLLKIIPKKGILISDLSINEIAMLYETRILIEPYILRNYGAAIPRDLLLEFSELFSDNNPEESLEKELIADDSFHNALYRACANTYLLSCLNETTMQNQRIRILTGFTQGRINDSQMEHKVIIDQLLAQNYEKAAQAMEYHLKTAEEKAFNMLVSNKGWVKQDL</sequence>
<proteinExistence type="predicted"/>
<dbReference type="InterPro" id="IPR008920">
    <property type="entry name" value="TF_FadR/GntR_C"/>
</dbReference>
<dbReference type="InterPro" id="IPR000524">
    <property type="entry name" value="Tscrpt_reg_HTH_GntR"/>
</dbReference>
<gene>
    <name evidence="5" type="ordered locus">SpiGrapes_3174</name>
</gene>
<dbReference type="AlphaFoldDB" id="G8QQI9"/>
<dbReference type="GO" id="GO:0003700">
    <property type="term" value="F:DNA-binding transcription factor activity"/>
    <property type="evidence" value="ECO:0007669"/>
    <property type="project" value="InterPro"/>
</dbReference>
<reference evidence="5 6" key="1">
    <citation type="submission" date="2011-11" db="EMBL/GenBank/DDBJ databases">
        <title>Complete sequence of Spirochaeta sp. grapes.</title>
        <authorList>
            <consortium name="US DOE Joint Genome Institute"/>
            <person name="Lucas S."/>
            <person name="Han J."/>
            <person name="Lapidus A."/>
            <person name="Cheng J.-F."/>
            <person name="Goodwin L."/>
            <person name="Pitluck S."/>
            <person name="Peters L."/>
            <person name="Ovchinnikova G."/>
            <person name="Munk A.C."/>
            <person name="Detter J.C."/>
            <person name="Han C."/>
            <person name="Tapia R."/>
            <person name="Land M."/>
            <person name="Hauser L."/>
            <person name="Kyrpides N."/>
            <person name="Ivanova N."/>
            <person name="Pagani I."/>
            <person name="Ritalahtilisa K."/>
            <person name="Loeffler F."/>
            <person name="Woyke T."/>
        </authorList>
    </citation>
    <scope>NUCLEOTIDE SEQUENCE [LARGE SCALE GENOMIC DNA]</scope>
    <source>
        <strain evidence="6">ATCC BAA-1885 / DSM 22778 / Grapes</strain>
    </source>
</reference>
<dbReference type="CDD" id="cd07377">
    <property type="entry name" value="WHTH_GntR"/>
    <property type="match status" value="1"/>
</dbReference>
<dbReference type="InterPro" id="IPR036388">
    <property type="entry name" value="WH-like_DNA-bd_sf"/>
</dbReference>
<keyword evidence="6" id="KW-1185">Reference proteome</keyword>
<evidence type="ECO:0000256" key="1">
    <source>
        <dbReference type="ARBA" id="ARBA00023015"/>
    </source>
</evidence>
<accession>G8QQI9</accession>
<dbReference type="Proteomes" id="UP000005632">
    <property type="component" value="Chromosome"/>
</dbReference>
<dbReference type="Pfam" id="PF00392">
    <property type="entry name" value="GntR"/>
    <property type="match status" value="1"/>
</dbReference>
<evidence type="ECO:0000259" key="4">
    <source>
        <dbReference type="PROSITE" id="PS50949"/>
    </source>
</evidence>
<dbReference type="RefSeq" id="WP_014271758.1">
    <property type="nucleotide sequence ID" value="NC_016633.1"/>
</dbReference>
<dbReference type="InterPro" id="IPR036390">
    <property type="entry name" value="WH_DNA-bd_sf"/>
</dbReference>
<dbReference type="SUPFAM" id="SSF46785">
    <property type="entry name" value="Winged helix' DNA-binding domain"/>
    <property type="match status" value="1"/>
</dbReference>
<dbReference type="eggNOG" id="COG1802">
    <property type="taxonomic scope" value="Bacteria"/>
</dbReference>
<dbReference type="Gene3D" id="1.10.10.10">
    <property type="entry name" value="Winged helix-like DNA-binding domain superfamily/Winged helix DNA-binding domain"/>
    <property type="match status" value="1"/>
</dbReference>
<dbReference type="SMART" id="SM00345">
    <property type="entry name" value="HTH_GNTR"/>
    <property type="match status" value="1"/>
</dbReference>
<evidence type="ECO:0000313" key="5">
    <source>
        <dbReference type="EMBL" id="AEV30919.1"/>
    </source>
</evidence>
<dbReference type="STRING" id="158190.SpiGrapes_3174"/>
<dbReference type="Pfam" id="PF07729">
    <property type="entry name" value="FCD"/>
    <property type="match status" value="1"/>
</dbReference>
<dbReference type="Gene3D" id="1.20.120.530">
    <property type="entry name" value="GntR ligand-binding domain-like"/>
    <property type="match status" value="1"/>
</dbReference>
<organism evidence="5 6">
    <name type="scientific">Sphaerochaeta pleomorpha (strain ATCC BAA-1885 / DSM 22778 / Grapes)</name>
    <dbReference type="NCBI Taxonomy" id="158190"/>
    <lineage>
        <taxon>Bacteria</taxon>
        <taxon>Pseudomonadati</taxon>
        <taxon>Spirochaetota</taxon>
        <taxon>Spirochaetia</taxon>
        <taxon>Spirochaetales</taxon>
        <taxon>Sphaerochaetaceae</taxon>
        <taxon>Sphaerochaeta</taxon>
    </lineage>
</organism>
<evidence type="ECO:0000313" key="6">
    <source>
        <dbReference type="Proteomes" id="UP000005632"/>
    </source>
</evidence>
<dbReference type="HOGENOM" id="CLU_017584_5_2_12"/>
<name>G8QQI9_SPHPG</name>
<dbReference type="SMART" id="SM00895">
    <property type="entry name" value="FCD"/>
    <property type="match status" value="1"/>
</dbReference>
<dbReference type="PROSITE" id="PS50949">
    <property type="entry name" value="HTH_GNTR"/>
    <property type="match status" value="1"/>
</dbReference>
<keyword evidence="3" id="KW-0804">Transcription</keyword>
<dbReference type="InterPro" id="IPR011711">
    <property type="entry name" value="GntR_C"/>
</dbReference>
<dbReference type="EMBL" id="CP003155">
    <property type="protein sequence ID" value="AEV30919.1"/>
    <property type="molecule type" value="Genomic_DNA"/>
</dbReference>